<gene>
    <name evidence="1" type="ORF">EVG20_g2402</name>
</gene>
<evidence type="ECO:0000313" key="1">
    <source>
        <dbReference type="EMBL" id="TFY70606.1"/>
    </source>
</evidence>
<organism evidence="1 2">
    <name type="scientific">Dentipellis fragilis</name>
    <dbReference type="NCBI Taxonomy" id="205917"/>
    <lineage>
        <taxon>Eukaryota</taxon>
        <taxon>Fungi</taxon>
        <taxon>Dikarya</taxon>
        <taxon>Basidiomycota</taxon>
        <taxon>Agaricomycotina</taxon>
        <taxon>Agaricomycetes</taxon>
        <taxon>Russulales</taxon>
        <taxon>Hericiaceae</taxon>
        <taxon>Dentipellis</taxon>
    </lineage>
</organism>
<name>A0A4Y9Z6X8_9AGAM</name>
<dbReference type="OrthoDB" id="2953592at2759"/>
<evidence type="ECO:0000313" key="2">
    <source>
        <dbReference type="Proteomes" id="UP000298327"/>
    </source>
</evidence>
<dbReference type="Proteomes" id="UP000298327">
    <property type="component" value="Unassembled WGS sequence"/>
</dbReference>
<protein>
    <submittedName>
        <fullName evidence="1">Uncharacterized protein</fullName>
    </submittedName>
</protein>
<accession>A0A4Y9Z6X8</accession>
<dbReference type="EMBL" id="SEOQ01000093">
    <property type="protein sequence ID" value="TFY70606.1"/>
    <property type="molecule type" value="Genomic_DNA"/>
</dbReference>
<keyword evidence="2" id="KW-1185">Reference proteome</keyword>
<proteinExistence type="predicted"/>
<sequence length="549" mass="60811">MAAAQTQSHAPYSLVDDLTRGTDEYPATELATELLRLAARDVSSFQRNSQIAYRTVSASRDIRNKINELIKDVETTNDWGTWDKYSAAIDPLEQILYKIINITYDESSQYLPHTTSVDECLTDVTKWKKNRKDLRDIFGSLFTDTELKVRAVSLASDAPADKDIASKHDDTSLLSAIYLHFSSIFEGNFTKETKAKKLLNTIKDSLGNVRTKLKTAAYNPEFFELGVASGMLVYGALGIATNKTVQKSWKQHLVSSEVWNSAKSLLEEIDAVIGTGNLTLSGVQTKYNAFEALLKKLPGLKLPENYNELPKQGGKVRRPYRERAYAFMAICRVLANKFNETADRTYDHLDPLENAIADTLVALKAAADAVVNLQSIDVTKIESDNVNDAFVAAKTKIEECFKKLNMESAWSTEYQKLTAAVEKDKKRVEEWNTYLGGKHERVETKTAAVTVTLTICTHTGGQTANGQGGSKACIHGGGSVLRTSTHNITSTDRLSALLWKERQDHPDQATQLDQNAVFEKAKDQPLATDSLISSVVENGKASLYLMLTA</sequence>
<comment type="caution">
    <text evidence="1">The sequence shown here is derived from an EMBL/GenBank/DDBJ whole genome shotgun (WGS) entry which is preliminary data.</text>
</comment>
<reference evidence="1 2" key="1">
    <citation type="submission" date="2019-02" db="EMBL/GenBank/DDBJ databases">
        <title>Genome sequencing of the rare red list fungi Dentipellis fragilis.</title>
        <authorList>
            <person name="Buettner E."/>
            <person name="Kellner H."/>
        </authorList>
    </citation>
    <scope>NUCLEOTIDE SEQUENCE [LARGE SCALE GENOMIC DNA]</scope>
    <source>
        <strain evidence="1 2">DSM 105465</strain>
    </source>
</reference>
<dbReference type="AlphaFoldDB" id="A0A4Y9Z6X8"/>